<reference evidence="1 2" key="1">
    <citation type="submission" date="2013-02" db="EMBL/GenBank/DDBJ databases">
        <title>The Genome Sequence of Acinetobacter parvus CIP 108168.</title>
        <authorList>
            <consortium name="The Broad Institute Genome Sequencing Platform"/>
            <consortium name="The Broad Institute Genome Sequencing Center for Infectious Disease"/>
            <person name="Cerqueira G."/>
            <person name="Feldgarden M."/>
            <person name="Courvalin P."/>
            <person name="Perichon B."/>
            <person name="Grillot-Courvalin C."/>
            <person name="Clermont D."/>
            <person name="Rocha E."/>
            <person name="Yoon E.-J."/>
            <person name="Nemec A."/>
            <person name="Walker B."/>
            <person name="Young S.K."/>
            <person name="Zeng Q."/>
            <person name="Gargeya S."/>
            <person name="Fitzgerald M."/>
            <person name="Haas B."/>
            <person name="Abouelleil A."/>
            <person name="Alvarado L."/>
            <person name="Arachchi H.M."/>
            <person name="Berlin A.M."/>
            <person name="Chapman S.B."/>
            <person name="Dewar J."/>
            <person name="Goldberg J."/>
            <person name="Griggs A."/>
            <person name="Gujja S."/>
            <person name="Hansen M."/>
            <person name="Howarth C."/>
            <person name="Imamovic A."/>
            <person name="Larimer J."/>
            <person name="McCowan C."/>
            <person name="Murphy C."/>
            <person name="Neiman D."/>
            <person name="Pearson M."/>
            <person name="Priest M."/>
            <person name="Roberts A."/>
            <person name="Saif S."/>
            <person name="Shea T."/>
            <person name="Sisk P."/>
            <person name="Sykes S."/>
            <person name="Wortman J."/>
            <person name="Nusbaum C."/>
            <person name="Birren B."/>
        </authorList>
    </citation>
    <scope>NUCLEOTIDE SEQUENCE [LARGE SCALE GENOMIC DNA]</scope>
    <source>
        <strain evidence="1 2">CIP 108168</strain>
    </source>
</reference>
<name>N8QGN4_9GAMM</name>
<dbReference type="PATRIC" id="fig|981333.9.peg.42"/>
<dbReference type="HOGENOM" id="CLU_2821292_0_0_6"/>
<protein>
    <submittedName>
        <fullName evidence="1">Uncharacterized protein</fullName>
    </submittedName>
</protein>
<dbReference type="Proteomes" id="UP000023776">
    <property type="component" value="Unassembled WGS sequence"/>
</dbReference>
<sequence>MHYHGKVCSRHHRFLFVRLHYPWKEENKKVTKSLKDIGSVNILKYFTIIYGLPYHEQQLGLEGPIQ</sequence>
<keyword evidence="2" id="KW-1185">Reference proteome</keyword>
<comment type="caution">
    <text evidence="1">The sequence shown here is derived from an EMBL/GenBank/DDBJ whole genome shotgun (WGS) entry which is preliminary data.</text>
</comment>
<gene>
    <name evidence="1" type="ORF">F988_00046</name>
</gene>
<evidence type="ECO:0000313" key="2">
    <source>
        <dbReference type="Proteomes" id="UP000023776"/>
    </source>
</evidence>
<accession>N8QGN4</accession>
<evidence type="ECO:0000313" key="1">
    <source>
        <dbReference type="EMBL" id="ENU37735.1"/>
    </source>
</evidence>
<organism evidence="1 2">
    <name type="scientific">Acinetobacter parvus DSM 16617 = CIP 108168</name>
    <dbReference type="NCBI Taxonomy" id="981333"/>
    <lineage>
        <taxon>Bacteria</taxon>
        <taxon>Pseudomonadati</taxon>
        <taxon>Pseudomonadota</taxon>
        <taxon>Gammaproteobacteria</taxon>
        <taxon>Moraxellales</taxon>
        <taxon>Moraxellaceae</taxon>
        <taxon>Acinetobacter</taxon>
    </lineage>
</organism>
<dbReference type="AlphaFoldDB" id="N8QGN4"/>
<dbReference type="EMBL" id="APOM01000001">
    <property type="protein sequence ID" value="ENU37735.1"/>
    <property type="molecule type" value="Genomic_DNA"/>
</dbReference>
<proteinExistence type="predicted"/>